<comment type="function">
    <text evidence="4">Catalyzes the deacetylation of 1D-myo-inositol 2-acetamido-2-deoxy-alpha-D-glucopyranoside (GlcNAc-Ins) in the mycothiol biosynthesis pathway.</text>
</comment>
<evidence type="ECO:0000256" key="3">
    <source>
        <dbReference type="ARBA" id="ARBA00022833"/>
    </source>
</evidence>
<feature type="binding site" evidence="4">
    <location>
        <position position="29"/>
    </location>
    <ligand>
        <name>Zn(2+)</name>
        <dbReference type="ChEBI" id="CHEBI:29105"/>
    </ligand>
</feature>
<dbReference type="HOGENOM" id="CLU_049311_2_1_11"/>
<dbReference type="SUPFAM" id="SSF102588">
    <property type="entry name" value="LmbE-like"/>
    <property type="match status" value="1"/>
</dbReference>
<comment type="cofactor">
    <cofactor evidence="4">
        <name>Zn(2+)</name>
        <dbReference type="ChEBI" id="CHEBI:29105"/>
    </cofactor>
    <text evidence="4">Binds 1 zinc ion per subunit.</text>
</comment>
<reference evidence="5 6" key="1">
    <citation type="submission" date="2010-10" db="EMBL/GenBank/DDBJ databases">
        <title>Complete sequence of Frankia sp. EuI1c.</title>
        <authorList>
            <consortium name="US DOE Joint Genome Institute"/>
            <person name="Lucas S."/>
            <person name="Copeland A."/>
            <person name="Lapidus A."/>
            <person name="Cheng J.-F."/>
            <person name="Bruce D."/>
            <person name="Goodwin L."/>
            <person name="Pitluck S."/>
            <person name="Chertkov O."/>
            <person name="Detter J.C."/>
            <person name="Han C."/>
            <person name="Tapia R."/>
            <person name="Land M."/>
            <person name="Hauser L."/>
            <person name="Jeffries C."/>
            <person name="Kyrpides N."/>
            <person name="Ivanova N."/>
            <person name="Mikhailova N."/>
            <person name="Beauchemin N."/>
            <person name="Sen A."/>
            <person name="Sur S.A."/>
            <person name="Gtari M."/>
            <person name="Wall L."/>
            <person name="Tisa L."/>
            <person name="Woyke T."/>
        </authorList>
    </citation>
    <scope>NUCLEOTIDE SEQUENCE [LARGE SCALE GENOMIC DNA]</scope>
    <source>
        <strain evidence="6">DSM 45817 / CECT 9037 / EuI1c</strain>
    </source>
</reference>
<dbReference type="Pfam" id="PF02585">
    <property type="entry name" value="PIG-L"/>
    <property type="match status" value="1"/>
</dbReference>
<keyword evidence="2 4" id="KW-0378">Hydrolase</keyword>
<evidence type="ECO:0000313" key="5">
    <source>
        <dbReference type="EMBL" id="ADP78785.1"/>
    </source>
</evidence>
<organism evidence="5 6">
    <name type="scientific">Pseudofrankia inefficax (strain DSM 45817 / CECT 9037 / DDB 130130 / EuI1c)</name>
    <name type="common">Frankia inefficax</name>
    <dbReference type="NCBI Taxonomy" id="298654"/>
    <lineage>
        <taxon>Bacteria</taxon>
        <taxon>Bacillati</taxon>
        <taxon>Actinomycetota</taxon>
        <taxon>Actinomycetes</taxon>
        <taxon>Frankiales</taxon>
        <taxon>Frankiaceae</taxon>
        <taxon>Pseudofrankia</taxon>
    </lineage>
</organism>
<dbReference type="EMBL" id="CP002299">
    <property type="protein sequence ID" value="ADP78785.1"/>
    <property type="molecule type" value="Genomic_DNA"/>
</dbReference>
<accession>E3ITM8</accession>
<dbReference type="Proteomes" id="UP000002484">
    <property type="component" value="Chromosome"/>
</dbReference>
<dbReference type="PANTHER" id="PTHR12993:SF26">
    <property type="entry name" value="1D-MYO-INOSITOL 2-ACETAMIDO-2-DEOXY-ALPHA-D-GLUCOPYRANOSIDE DEACETYLASE"/>
    <property type="match status" value="1"/>
</dbReference>
<gene>
    <name evidence="4" type="primary">mshB</name>
    <name evidence="5" type="ordered locus">FraEuI1c_0707</name>
</gene>
<dbReference type="InterPro" id="IPR024078">
    <property type="entry name" value="LmbE-like_dom_sf"/>
</dbReference>
<dbReference type="HAMAP" id="MF_01696">
    <property type="entry name" value="MshB"/>
    <property type="match status" value="1"/>
</dbReference>
<sequence length="312" mass="33482">MTAAEQSVPAETAPTPARRVMFVHAHPDDEIIATGISIAHYAATPDTHVTLVTCTLGELGEVLVPELEHLRSDLGDQLGGYRMSELAAACVALGLDDQRYLGGPARFRDSGMMGTPGNDDPRCFWQADLTEATAELVRIVREVRPQVLVSYDSNGGYGHPDHIRAHQITVAAFTAAADPDFAPDAGEPWAPSKLYETALPKSFVQRAVERFSDVEGTPFHGATSADDVPMGVPDEVITTRIEAPEYLDAKLAALRAHRTQIAVDGFFFALADGVGQPAFTVDHYVLTRGEPVPTNGPDGTAYETDLFAGLDL</sequence>
<evidence type="ECO:0000256" key="2">
    <source>
        <dbReference type="ARBA" id="ARBA00022801"/>
    </source>
</evidence>
<dbReference type="GO" id="GO:0010125">
    <property type="term" value="P:mycothiol biosynthetic process"/>
    <property type="evidence" value="ECO:0007669"/>
    <property type="project" value="UniProtKB-UniRule"/>
</dbReference>
<dbReference type="InterPro" id="IPR003737">
    <property type="entry name" value="GlcNAc_PI_deacetylase-related"/>
</dbReference>
<feature type="binding site" evidence="4">
    <location>
        <position position="26"/>
    </location>
    <ligand>
        <name>Zn(2+)</name>
        <dbReference type="ChEBI" id="CHEBI:29105"/>
    </ligand>
</feature>
<evidence type="ECO:0000256" key="4">
    <source>
        <dbReference type="HAMAP-Rule" id="MF_01696"/>
    </source>
</evidence>
<dbReference type="eggNOG" id="COG2120">
    <property type="taxonomic scope" value="Bacteria"/>
</dbReference>
<evidence type="ECO:0000256" key="1">
    <source>
        <dbReference type="ARBA" id="ARBA00022723"/>
    </source>
</evidence>
<dbReference type="KEGG" id="fri:FraEuI1c_0707"/>
<dbReference type="InterPro" id="IPR017810">
    <property type="entry name" value="Mycothiol_biosynthesis_MshB"/>
</dbReference>
<keyword evidence="6" id="KW-1185">Reference proteome</keyword>
<evidence type="ECO:0000313" key="6">
    <source>
        <dbReference type="Proteomes" id="UP000002484"/>
    </source>
</evidence>
<dbReference type="NCBIfam" id="TIGR03445">
    <property type="entry name" value="mycothiol_MshB"/>
    <property type="match status" value="1"/>
</dbReference>
<dbReference type="AlphaFoldDB" id="E3ITM8"/>
<dbReference type="PANTHER" id="PTHR12993">
    <property type="entry name" value="N-ACETYLGLUCOSAMINYL-PHOSPHATIDYLINOSITOL DE-N-ACETYLASE-RELATED"/>
    <property type="match status" value="1"/>
</dbReference>
<keyword evidence="3 4" id="KW-0862">Zinc</keyword>
<comment type="catalytic activity">
    <reaction evidence="4">
        <text>1D-myo-inositol 2-acetamido-2-deoxy-alpha-D-glucopyranoside + H2O = 1D-myo-inositol 2-amino-2-deoxy-alpha-D-glucopyranoside + acetate</text>
        <dbReference type="Rhea" id="RHEA:26180"/>
        <dbReference type="ChEBI" id="CHEBI:15377"/>
        <dbReference type="ChEBI" id="CHEBI:30089"/>
        <dbReference type="ChEBI" id="CHEBI:52442"/>
        <dbReference type="ChEBI" id="CHEBI:58886"/>
        <dbReference type="EC" id="3.5.1.103"/>
    </reaction>
</comment>
<dbReference type="GO" id="GO:0035595">
    <property type="term" value="F:N-acetylglucosaminylinositol deacetylase activity"/>
    <property type="evidence" value="ECO:0007669"/>
    <property type="project" value="UniProtKB-EC"/>
</dbReference>
<feature type="binding site" evidence="4">
    <location>
        <position position="162"/>
    </location>
    <ligand>
        <name>Zn(2+)</name>
        <dbReference type="ChEBI" id="CHEBI:29105"/>
    </ligand>
</feature>
<comment type="similarity">
    <text evidence="4">Belongs to the MshB deacetylase family.</text>
</comment>
<proteinExistence type="inferred from homology"/>
<dbReference type="GO" id="GO:0008270">
    <property type="term" value="F:zinc ion binding"/>
    <property type="evidence" value="ECO:0007669"/>
    <property type="project" value="UniProtKB-UniRule"/>
</dbReference>
<name>E3ITM8_PSEI1</name>
<dbReference type="Gene3D" id="3.40.50.10320">
    <property type="entry name" value="LmbE-like"/>
    <property type="match status" value="1"/>
</dbReference>
<dbReference type="InParanoid" id="E3ITM8"/>
<protein>
    <recommendedName>
        <fullName evidence="4">1D-myo-inositol 2-acetamido-2-deoxy-alpha-D-glucopyranoside deacetylase</fullName>
        <shortName evidence="4">GlcNAc-Ins deacetylase</shortName>
        <ecNumber evidence="4">3.5.1.103</ecNumber>
    </recommendedName>
    <alternativeName>
        <fullName evidence="4">N-acetyl-1-D-myo-inositol-2-amino-2-deoxy-alpha-D-glucopyranoside deacetylase</fullName>
    </alternativeName>
</protein>
<dbReference type="STRING" id="298654.FraEuI1c_0707"/>
<keyword evidence="1 4" id="KW-0479">Metal-binding</keyword>
<dbReference type="EC" id="3.5.1.103" evidence="4"/>